<dbReference type="GO" id="GO:0042802">
    <property type="term" value="F:identical protein binding"/>
    <property type="evidence" value="ECO:0007669"/>
    <property type="project" value="UniProtKB-ARBA"/>
</dbReference>
<dbReference type="RefSeq" id="WP_212773457.1">
    <property type="nucleotide sequence ID" value="NZ_AP024601.1"/>
</dbReference>
<dbReference type="PROSITE" id="PS00045">
    <property type="entry name" value="HISTONE_LIKE"/>
    <property type="match status" value="1"/>
</dbReference>
<dbReference type="KEGG" id="pabs:JIR001_29910"/>
<gene>
    <name evidence="5" type="primary">hup_2</name>
    <name evidence="5" type="ORF">JIR001_29910</name>
</gene>
<dbReference type="GO" id="GO:0030527">
    <property type="term" value="F:structural constituent of chromatin"/>
    <property type="evidence" value="ECO:0007669"/>
    <property type="project" value="InterPro"/>
</dbReference>
<dbReference type="CDD" id="cd13831">
    <property type="entry name" value="HU"/>
    <property type="match status" value="1"/>
</dbReference>
<evidence type="ECO:0000313" key="6">
    <source>
        <dbReference type="Proteomes" id="UP000677436"/>
    </source>
</evidence>
<keyword evidence="3" id="KW-0238">DNA-binding</keyword>
<dbReference type="GO" id="GO:0005829">
    <property type="term" value="C:cytosol"/>
    <property type="evidence" value="ECO:0007669"/>
    <property type="project" value="TreeGrafter"/>
</dbReference>
<dbReference type="FunFam" id="4.10.520.10:FF:000001">
    <property type="entry name" value="DNA-binding protein HU"/>
    <property type="match status" value="1"/>
</dbReference>
<dbReference type="AlphaFoldDB" id="A0A8D5ZQD2"/>
<dbReference type="InterPro" id="IPR000119">
    <property type="entry name" value="Hist_DNA-bd"/>
</dbReference>
<dbReference type="GO" id="GO:1990103">
    <property type="term" value="C:DnaA-HU complex"/>
    <property type="evidence" value="ECO:0007669"/>
    <property type="project" value="UniProtKB-ARBA"/>
</dbReference>
<organism evidence="5 6">
    <name type="scientific">Polycladomyces abyssicola</name>
    <dbReference type="NCBI Taxonomy" id="1125966"/>
    <lineage>
        <taxon>Bacteria</taxon>
        <taxon>Bacillati</taxon>
        <taxon>Bacillota</taxon>
        <taxon>Bacilli</taxon>
        <taxon>Bacillales</taxon>
        <taxon>Thermoactinomycetaceae</taxon>
        <taxon>Polycladomyces</taxon>
    </lineage>
</organism>
<dbReference type="PANTHER" id="PTHR33175">
    <property type="entry name" value="DNA-BINDING PROTEIN HU"/>
    <property type="match status" value="1"/>
</dbReference>
<keyword evidence="2" id="KW-0226">DNA condensation</keyword>
<evidence type="ECO:0000256" key="2">
    <source>
        <dbReference type="ARBA" id="ARBA00023067"/>
    </source>
</evidence>
<comment type="similarity">
    <text evidence="1 4">Belongs to the bacterial histone-like protein family.</text>
</comment>
<dbReference type="GO" id="GO:1990178">
    <property type="term" value="C:HU-DNA complex"/>
    <property type="evidence" value="ECO:0007669"/>
    <property type="project" value="UniProtKB-ARBA"/>
</dbReference>
<evidence type="ECO:0000256" key="4">
    <source>
        <dbReference type="RuleBase" id="RU003939"/>
    </source>
</evidence>
<evidence type="ECO:0000256" key="1">
    <source>
        <dbReference type="ARBA" id="ARBA00010529"/>
    </source>
</evidence>
<keyword evidence="6" id="KW-1185">Reference proteome</keyword>
<evidence type="ECO:0000313" key="5">
    <source>
        <dbReference type="EMBL" id="BCU83208.1"/>
    </source>
</evidence>
<proteinExistence type="inferred from homology"/>
<dbReference type="PRINTS" id="PR01727">
    <property type="entry name" value="DNABINDINGHU"/>
</dbReference>
<protein>
    <submittedName>
        <fullName evidence="5">Transcriptional regulator</fullName>
    </submittedName>
</protein>
<reference evidence="5" key="1">
    <citation type="journal article" date="2013" name="Int. J. Syst. Evol. Microbiol.">
        <title>Polycladomyces abyssicola gen. nov., sp. nov., a thermophilic filamentous bacterium isolated from hemipelagic sediment.</title>
        <authorList>
            <person name="Tsubouchi T."/>
            <person name="Shimane Y."/>
            <person name="Mori K."/>
            <person name="Usui K."/>
            <person name="Hiraki T."/>
            <person name="Tame A."/>
            <person name="Uematsu K."/>
            <person name="Maruyama T."/>
            <person name="Hatada Y."/>
        </authorList>
    </citation>
    <scope>NUCLEOTIDE SEQUENCE</scope>
    <source>
        <strain evidence="5">JIR-001</strain>
    </source>
</reference>
<dbReference type="SMART" id="SM00411">
    <property type="entry name" value="BHL"/>
    <property type="match status" value="1"/>
</dbReference>
<name>A0A8D5ZQD2_9BACL</name>
<dbReference type="Gene3D" id="4.10.520.10">
    <property type="entry name" value="IHF-like DNA-binding proteins"/>
    <property type="match status" value="1"/>
</dbReference>
<dbReference type="Proteomes" id="UP000677436">
    <property type="component" value="Chromosome"/>
</dbReference>
<reference evidence="5" key="2">
    <citation type="journal article" date="2021" name="Microbiol. Resour. Announc.">
        <title>Complete Genome Sequence of Polycladomyces abyssicola JIR-001T, Isolated from Hemipelagic Sediment in Deep Seawater.</title>
        <authorList>
            <person name="Tsubouchi T."/>
            <person name="Kaneko Y."/>
        </authorList>
    </citation>
    <scope>NUCLEOTIDE SEQUENCE</scope>
    <source>
        <strain evidence="5">JIR-001</strain>
    </source>
</reference>
<dbReference type="Pfam" id="PF00216">
    <property type="entry name" value="Bac_DNA_binding"/>
    <property type="match status" value="1"/>
</dbReference>
<dbReference type="GO" id="GO:0006270">
    <property type="term" value="P:DNA replication initiation"/>
    <property type="evidence" value="ECO:0007669"/>
    <property type="project" value="UniProtKB-ARBA"/>
</dbReference>
<dbReference type="InterPro" id="IPR020816">
    <property type="entry name" value="Histone-like_DNA-bd_CS"/>
</dbReference>
<dbReference type="PANTHER" id="PTHR33175:SF3">
    <property type="entry name" value="DNA-BINDING PROTEIN HU-BETA"/>
    <property type="match status" value="1"/>
</dbReference>
<dbReference type="GO" id="GO:0010467">
    <property type="term" value="P:gene expression"/>
    <property type="evidence" value="ECO:0007669"/>
    <property type="project" value="UniProtKB-ARBA"/>
</dbReference>
<evidence type="ECO:0000256" key="3">
    <source>
        <dbReference type="ARBA" id="ARBA00023125"/>
    </source>
</evidence>
<dbReference type="SUPFAM" id="SSF47729">
    <property type="entry name" value="IHF-like DNA-binding proteins"/>
    <property type="match status" value="1"/>
</dbReference>
<dbReference type="EMBL" id="AP024601">
    <property type="protein sequence ID" value="BCU83208.1"/>
    <property type="molecule type" value="Genomic_DNA"/>
</dbReference>
<dbReference type="GO" id="GO:0003677">
    <property type="term" value="F:DNA binding"/>
    <property type="evidence" value="ECO:0007669"/>
    <property type="project" value="UniProtKB-KW"/>
</dbReference>
<sequence>MNKSELVDRVAAATGKTKKESAQVVEAVLSAIAEALRNGEKVSLVGFGNFEVRERAARTGRNPQTGETIQIEASRVPAFRPGKQLKEAVNQ</sequence>
<dbReference type="InterPro" id="IPR010992">
    <property type="entry name" value="IHF-like_DNA-bd_dom_sf"/>
</dbReference>
<dbReference type="GO" id="GO:0030261">
    <property type="term" value="P:chromosome condensation"/>
    <property type="evidence" value="ECO:0007669"/>
    <property type="project" value="UniProtKB-KW"/>
</dbReference>
<accession>A0A8D5ZQD2</accession>